<evidence type="ECO:0000313" key="1">
    <source>
        <dbReference type="EMBL" id="UWZ37946.1"/>
    </source>
</evidence>
<accession>A0ABY5Z7D2</accession>
<dbReference type="Proteomes" id="UP001058271">
    <property type="component" value="Chromosome"/>
</dbReference>
<dbReference type="RefSeq" id="WP_260727308.1">
    <property type="nucleotide sequence ID" value="NZ_BAAABS010000033.1"/>
</dbReference>
<organism evidence="1 2">
    <name type="scientific">Dactylosporangium roseum</name>
    <dbReference type="NCBI Taxonomy" id="47989"/>
    <lineage>
        <taxon>Bacteria</taxon>
        <taxon>Bacillati</taxon>
        <taxon>Actinomycetota</taxon>
        <taxon>Actinomycetes</taxon>
        <taxon>Micromonosporales</taxon>
        <taxon>Micromonosporaceae</taxon>
        <taxon>Dactylosporangium</taxon>
    </lineage>
</organism>
<keyword evidence="2" id="KW-1185">Reference proteome</keyword>
<reference evidence="1" key="1">
    <citation type="submission" date="2021-04" db="EMBL/GenBank/DDBJ databases">
        <title>Biosynthetic gene clusters of Dactylosporangioum roseum.</title>
        <authorList>
            <person name="Hartkoorn R.C."/>
            <person name="Beaudoing E."/>
            <person name="Hot D."/>
            <person name="Moureu S."/>
        </authorList>
    </citation>
    <scope>NUCLEOTIDE SEQUENCE</scope>
    <source>
        <strain evidence="1">NRRL B-16295</strain>
    </source>
</reference>
<dbReference type="SUPFAM" id="SSF52540">
    <property type="entry name" value="P-loop containing nucleoside triphosphate hydrolases"/>
    <property type="match status" value="1"/>
</dbReference>
<protein>
    <recommendedName>
        <fullName evidence="3">Uridine kinase</fullName>
    </recommendedName>
</protein>
<dbReference type="InterPro" id="IPR027417">
    <property type="entry name" value="P-loop_NTPase"/>
</dbReference>
<proteinExistence type="predicted"/>
<evidence type="ECO:0000313" key="2">
    <source>
        <dbReference type="Proteomes" id="UP001058271"/>
    </source>
</evidence>
<dbReference type="Gene3D" id="3.40.50.300">
    <property type="entry name" value="P-loop containing nucleotide triphosphate hydrolases"/>
    <property type="match status" value="1"/>
</dbReference>
<name>A0ABY5Z7D2_9ACTN</name>
<evidence type="ECO:0008006" key="3">
    <source>
        <dbReference type="Google" id="ProtNLM"/>
    </source>
</evidence>
<gene>
    <name evidence="1" type="ORF">Drose_06630</name>
</gene>
<dbReference type="EMBL" id="CP073721">
    <property type="protein sequence ID" value="UWZ37946.1"/>
    <property type="molecule type" value="Genomic_DNA"/>
</dbReference>
<sequence length="206" mass="22756">MTEAKRTYAALARTVIERPPRLGPVRLVAVDGRAGSGKTTFAGRLATALRAEGVAVAELHTDDFLDGWAKPMAWQPRLREWVFEPLREGRAGAFRRYDWAAERLVDTWTPLEVPHTLVVEGVGSASAAVRPDLTLSVVVHAPRELRLARGLDRDGARLRPQWEQWMLDEDTHFAADPTADAVDVRADGAPSVEHDPEIEYIMTASG</sequence>